<dbReference type="EMBL" id="JBJQND010000004">
    <property type="protein sequence ID" value="KAL3879142.1"/>
    <property type="molecule type" value="Genomic_DNA"/>
</dbReference>
<gene>
    <name evidence="1" type="ORF">ACJMK2_031453</name>
</gene>
<sequence>MSWTHSKYKDTKKKAEKRLTNWVQKTRGGNGIMADMSIPQSNEDEKKQMGINRLYEDFATAFKKIEWNQNKEKGSSTIEVDHFRESLNTPSKASNVSSLHFELDRNSSNVSRQDILPELSQLSDINSPETRKATNQVNDAHMSVWLSSKKRRRCLKKKLTGLPDTLDIVQPQIAEIYEANICPTSAPETWETDVTYTSSDKELVHLNNKTALAPRFDEPIRQVSKTSPIYLKSLNDRGRQKGRLPQDVVRDMDNLPSINEQNFKVTNVMSTKFERKI</sequence>
<dbReference type="AlphaFoldDB" id="A0ABD3X2A6"/>
<protein>
    <submittedName>
        <fullName evidence="1">Uncharacterized protein</fullName>
    </submittedName>
</protein>
<accession>A0ABD3X2A6</accession>
<name>A0ABD3X2A6_SINWO</name>
<proteinExistence type="predicted"/>
<evidence type="ECO:0000313" key="2">
    <source>
        <dbReference type="Proteomes" id="UP001634394"/>
    </source>
</evidence>
<organism evidence="1 2">
    <name type="scientific">Sinanodonta woodiana</name>
    <name type="common">Chinese pond mussel</name>
    <name type="synonym">Anodonta woodiana</name>
    <dbReference type="NCBI Taxonomy" id="1069815"/>
    <lineage>
        <taxon>Eukaryota</taxon>
        <taxon>Metazoa</taxon>
        <taxon>Spiralia</taxon>
        <taxon>Lophotrochozoa</taxon>
        <taxon>Mollusca</taxon>
        <taxon>Bivalvia</taxon>
        <taxon>Autobranchia</taxon>
        <taxon>Heteroconchia</taxon>
        <taxon>Palaeoheterodonta</taxon>
        <taxon>Unionida</taxon>
        <taxon>Unionoidea</taxon>
        <taxon>Unionidae</taxon>
        <taxon>Unioninae</taxon>
        <taxon>Sinanodonta</taxon>
    </lineage>
</organism>
<comment type="caution">
    <text evidence="1">The sequence shown here is derived from an EMBL/GenBank/DDBJ whole genome shotgun (WGS) entry which is preliminary data.</text>
</comment>
<evidence type="ECO:0000313" key="1">
    <source>
        <dbReference type="EMBL" id="KAL3879142.1"/>
    </source>
</evidence>
<keyword evidence="2" id="KW-1185">Reference proteome</keyword>
<dbReference type="Proteomes" id="UP001634394">
    <property type="component" value="Unassembled WGS sequence"/>
</dbReference>
<reference evidence="1 2" key="1">
    <citation type="submission" date="2024-11" db="EMBL/GenBank/DDBJ databases">
        <title>Chromosome-level genome assembly of the freshwater bivalve Anodonta woodiana.</title>
        <authorList>
            <person name="Chen X."/>
        </authorList>
    </citation>
    <scope>NUCLEOTIDE SEQUENCE [LARGE SCALE GENOMIC DNA]</scope>
    <source>
        <strain evidence="1">MN2024</strain>
        <tissue evidence="1">Gills</tissue>
    </source>
</reference>